<dbReference type="EMBL" id="JAHLJV010000149">
    <property type="protein sequence ID" value="KAK1566273.1"/>
    <property type="molecule type" value="Genomic_DNA"/>
</dbReference>
<gene>
    <name evidence="1" type="ORF">LY79DRAFT_492229</name>
</gene>
<accession>A0AAD8PK70</accession>
<feature type="non-terminal residue" evidence="1">
    <location>
        <position position="1"/>
    </location>
</feature>
<reference evidence="1" key="1">
    <citation type="submission" date="2021-06" db="EMBL/GenBank/DDBJ databases">
        <title>Comparative genomics, transcriptomics and evolutionary studies reveal genomic signatures of adaptation to plant cell wall in hemibiotrophic fungi.</title>
        <authorList>
            <consortium name="DOE Joint Genome Institute"/>
            <person name="Baroncelli R."/>
            <person name="Diaz J.F."/>
            <person name="Benocci T."/>
            <person name="Peng M."/>
            <person name="Battaglia E."/>
            <person name="Haridas S."/>
            <person name="Andreopoulos W."/>
            <person name="Labutti K."/>
            <person name="Pangilinan J."/>
            <person name="Floch G.L."/>
            <person name="Makela M.R."/>
            <person name="Henrissat B."/>
            <person name="Grigoriev I.V."/>
            <person name="Crouch J.A."/>
            <person name="De Vries R.P."/>
            <person name="Sukno S.A."/>
            <person name="Thon M.R."/>
        </authorList>
    </citation>
    <scope>NUCLEOTIDE SEQUENCE</scope>
    <source>
        <strain evidence="1">CBS 125086</strain>
    </source>
</reference>
<dbReference type="GeneID" id="85437561"/>
<evidence type="ECO:0000313" key="2">
    <source>
        <dbReference type="Proteomes" id="UP001230504"/>
    </source>
</evidence>
<name>A0AAD8PK70_9PEZI</name>
<proteinExistence type="predicted"/>
<evidence type="ECO:0000313" key="1">
    <source>
        <dbReference type="EMBL" id="KAK1566273.1"/>
    </source>
</evidence>
<feature type="non-terminal residue" evidence="1">
    <location>
        <position position="58"/>
    </location>
</feature>
<dbReference type="Proteomes" id="UP001230504">
    <property type="component" value="Unassembled WGS sequence"/>
</dbReference>
<keyword evidence="2" id="KW-1185">Reference proteome</keyword>
<dbReference type="RefSeq" id="XP_060407459.1">
    <property type="nucleotide sequence ID" value="XM_060553321.1"/>
</dbReference>
<protein>
    <submittedName>
        <fullName evidence="1">Uncharacterized protein</fullName>
    </submittedName>
</protein>
<dbReference type="AlphaFoldDB" id="A0AAD8PK70"/>
<sequence>HVSIGHDIDIAGAGGKTYNLDSGTISQQLVPDVFVKCTVNGMQPADITADTHDKKYVN</sequence>
<comment type="caution">
    <text evidence="1">The sequence shown here is derived from an EMBL/GenBank/DDBJ whole genome shotgun (WGS) entry which is preliminary data.</text>
</comment>
<organism evidence="1 2">
    <name type="scientific">Colletotrichum navitas</name>
    <dbReference type="NCBI Taxonomy" id="681940"/>
    <lineage>
        <taxon>Eukaryota</taxon>
        <taxon>Fungi</taxon>
        <taxon>Dikarya</taxon>
        <taxon>Ascomycota</taxon>
        <taxon>Pezizomycotina</taxon>
        <taxon>Sordariomycetes</taxon>
        <taxon>Hypocreomycetidae</taxon>
        <taxon>Glomerellales</taxon>
        <taxon>Glomerellaceae</taxon>
        <taxon>Colletotrichum</taxon>
        <taxon>Colletotrichum graminicola species complex</taxon>
    </lineage>
</organism>